<dbReference type="AlphaFoldDB" id="A0A1J9Q0U9"/>
<gene>
    <name evidence="1" type="ORF">ACJ73_06919</name>
</gene>
<dbReference type="OrthoDB" id="5326588at2759"/>
<dbReference type="Proteomes" id="UP000242791">
    <property type="component" value="Unassembled WGS sequence"/>
</dbReference>
<organism evidence="1 2">
    <name type="scientific">Blastomyces percursus</name>
    <dbReference type="NCBI Taxonomy" id="1658174"/>
    <lineage>
        <taxon>Eukaryota</taxon>
        <taxon>Fungi</taxon>
        <taxon>Dikarya</taxon>
        <taxon>Ascomycota</taxon>
        <taxon>Pezizomycotina</taxon>
        <taxon>Eurotiomycetes</taxon>
        <taxon>Eurotiomycetidae</taxon>
        <taxon>Onygenales</taxon>
        <taxon>Ajellomycetaceae</taxon>
        <taxon>Blastomyces</taxon>
    </lineage>
</organism>
<keyword evidence="2" id="KW-1185">Reference proteome</keyword>
<evidence type="ECO:0000313" key="2">
    <source>
        <dbReference type="Proteomes" id="UP000242791"/>
    </source>
</evidence>
<evidence type="ECO:0000313" key="1">
    <source>
        <dbReference type="EMBL" id="OJD21738.1"/>
    </source>
</evidence>
<dbReference type="VEuPathDB" id="FungiDB:ACJ73_06919"/>
<proteinExistence type="predicted"/>
<name>A0A1J9Q0U9_9EURO</name>
<comment type="caution">
    <text evidence="1">The sequence shown here is derived from an EMBL/GenBank/DDBJ whole genome shotgun (WGS) entry which is preliminary data.</text>
</comment>
<protein>
    <submittedName>
        <fullName evidence="1">Uncharacterized protein</fullName>
    </submittedName>
</protein>
<sequence>MRMRERIQYFDFALQKEFTGEATSNRMRAMRNNLADFEQGQIKNYVKRFAYDLESDEEYNSEDFNSDEYYSDDEERRTSGWILKFRIVA</sequence>
<reference evidence="1 2" key="1">
    <citation type="submission" date="2015-08" db="EMBL/GenBank/DDBJ databases">
        <title>Emmonsia species relationships and genome sequence.</title>
        <authorList>
            <person name="Cuomo C.A."/>
            <person name="Schwartz I.S."/>
            <person name="Kenyon C."/>
            <person name="De Hoog G.S."/>
            <person name="Govender N.P."/>
            <person name="Botha A."/>
            <person name="Moreno L."/>
            <person name="De Vries M."/>
            <person name="Munoz J.F."/>
            <person name="Stielow J.B."/>
        </authorList>
    </citation>
    <scope>NUCLEOTIDE SEQUENCE [LARGE SCALE GENOMIC DNA]</scope>
    <source>
        <strain evidence="1 2">EI222</strain>
    </source>
</reference>
<accession>A0A1J9Q0U9</accession>
<dbReference type="EMBL" id="LGTZ01001299">
    <property type="protein sequence ID" value="OJD21738.1"/>
    <property type="molecule type" value="Genomic_DNA"/>
</dbReference>